<evidence type="ECO:0000313" key="4">
    <source>
        <dbReference type="Proteomes" id="UP000283509"/>
    </source>
</evidence>
<comment type="caution">
    <text evidence="3">The sequence shown here is derived from an EMBL/GenBank/DDBJ whole genome shotgun (WGS) entry which is preliminary data.</text>
</comment>
<keyword evidence="2" id="KW-0812">Transmembrane</keyword>
<reference evidence="3 4" key="1">
    <citation type="submission" date="2018-04" db="EMBL/GenBank/DDBJ databases">
        <authorList>
            <person name="Zhang X."/>
            <person name="Yuan J."/>
            <person name="Li F."/>
            <person name="Xiang J."/>
        </authorList>
    </citation>
    <scope>NUCLEOTIDE SEQUENCE [LARGE SCALE GENOMIC DNA]</scope>
    <source>
        <tissue evidence="3">Muscle</tissue>
    </source>
</reference>
<evidence type="ECO:0000313" key="3">
    <source>
        <dbReference type="EMBL" id="ROT77469.1"/>
    </source>
</evidence>
<keyword evidence="2" id="KW-0472">Membrane</keyword>
<feature type="region of interest" description="Disordered" evidence="1">
    <location>
        <begin position="308"/>
        <end position="329"/>
    </location>
</feature>
<dbReference type="Proteomes" id="UP000283509">
    <property type="component" value="Unassembled WGS sequence"/>
</dbReference>
<name>A0A423TM12_PENVA</name>
<sequence>MPARTFFSSICLSASLFLSCSLSLLVSVSRLRFFFVCDIFYLCYPLFSLLSPLPSLLFPISSLASPFPSLHFPHSLFYLSGPMFCEIFYLYRLLVPRLLSLPDPPPTLVKISCVLSCQLQRRSQGSPLPPMCFPSCFLLAFCATQAPLRVLSEALRPLALFRRSPSVFIALSLSLFVFRSFLSLFSLFFKKCSSLFSRLFSFVLNPSSPPTHSYFSASPSPPPFPNLFRHSLPPFFLLFLSAVLTRSAANLRARPPSHSLISPLFPPPSSASASLLPASRPRHIPAAALAVITISTCVITSTAAPCPSHSLPPGPTFSPSSSNPASAPLPLSRRAVHMHLNFRGLARAVRGSPEAAPNLPHLQATVPSDRPSRPP</sequence>
<dbReference type="PROSITE" id="PS51257">
    <property type="entry name" value="PROKAR_LIPOPROTEIN"/>
    <property type="match status" value="1"/>
</dbReference>
<keyword evidence="4" id="KW-1185">Reference proteome</keyword>
<protein>
    <recommendedName>
        <fullName evidence="5">Transmembrane protein</fullName>
    </recommendedName>
</protein>
<feature type="transmembrane region" description="Helical" evidence="2">
    <location>
        <begin position="168"/>
        <end position="189"/>
    </location>
</feature>
<organism evidence="3 4">
    <name type="scientific">Penaeus vannamei</name>
    <name type="common">Whiteleg shrimp</name>
    <name type="synonym">Litopenaeus vannamei</name>
    <dbReference type="NCBI Taxonomy" id="6689"/>
    <lineage>
        <taxon>Eukaryota</taxon>
        <taxon>Metazoa</taxon>
        <taxon>Ecdysozoa</taxon>
        <taxon>Arthropoda</taxon>
        <taxon>Crustacea</taxon>
        <taxon>Multicrustacea</taxon>
        <taxon>Malacostraca</taxon>
        <taxon>Eumalacostraca</taxon>
        <taxon>Eucarida</taxon>
        <taxon>Decapoda</taxon>
        <taxon>Dendrobranchiata</taxon>
        <taxon>Penaeoidea</taxon>
        <taxon>Penaeidae</taxon>
        <taxon>Penaeus</taxon>
    </lineage>
</organism>
<proteinExistence type="predicted"/>
<keyword evidence="2" id="KW-1133">Transmembrane helix</keyword>
<evidence type="ECO:0008006" key="5">
    <source>
        <dbReference type="Google" id="ProtNLM"/>
    </source>
</evidence>
<dbReference type="AlphaFoldDB" id="A0A423TM12"/>
<feature type="transmembrane region" description="Helical" evidence="2">
    <location>
        <begin position="33"/>
        <end position="51"/>
    </location>
</feature>
<dbReference type="EMBL" id="QCYY01001519">
    <property type="protein sequence ID" value="ROT77469.1"/>
    <property type="molecule type" value="Genomic_DNA"/>
</dbReference>
<reference evidence="3 4" key="2">
    <citation type="submission" date="2019-01" db="EMBL/GenBank/DDBJ databases">
        <title>The decoding of complex shrimp genome reveals the adaptation for benthos swimmer, frequently molting mechanism and breeding impact on genome.</title>
        <authorList>
            <person name="Sun Y."/>
            <person name="Gao Y."/>
            <person name="Yu Y."/>
        </authorList>
    </citation>
    <scope>NUCLEOTIDE SEQUENCE [LARGE SCALE GENOMIC DNA]</scope>
    <source>
        <tissue evidence="3">Muscle</tissue>
    </source>
</reference>
<evidence type="ECO:0000256" key="1">
    <source>
        <dbReference type="SAM" id="MobiDB-lite"/>
    </source>
</evidence>
<feature type="compositionally biased region" description="Low complexity" evidence="1">
    <location>
        <begin position="318"/>
        <end position="329"/>
    </location>
</feature>
<feature type="transmembrane region" description="Helical" evidence="2">
    <location>
        <begin position="6"/>
        <end position="26"/>
    </location>
</feature>
<feature type="transmembrane region" description="Helical" evidence="2">
    <location>
        <begin position="71"/>
        <end position="91"/>
    </location>
</feature>
<feature type="region of interest" description="Disordered" evidence="1">
    <location>
        <begin position="351"/>
        <end position="375"/>
    </location>
</feature>
<accession>A0A423TM12</accession>
<evidence type="ECO:0000256" key="2">
    <source>
        <dbReference type="SAM" id="Phobius"/>
    </source>
</evidence>
<gene>
    <name evidence="3" type="ORF">C7M84_003877</name>
</gene>